<dbReference type="EMBL" id="JAMXQU010000002">
    <property type="protein sequence ID" value="MCO6159013.1"/>
    <property type="molecule type" value="Genomic_DNA"/>
</dbReference>
<feature type="domain" description="Peptidase M20 dimerisation" evidence="3">
    <location>
        <begin position="217"/>
        <end position="319"/>
    </location>
</feature>
<sequence>MIDQPGSVMGNGTIDADALWHDIMETAQIGATPKGGICRLALSEEDRQVRDWFTRTCSALGATVTHDSMGNQFARVEGEDPSLPPIAIGSHLDTQPTGGKFDGIVGVLSGIAILRTLHETGRRTRHPIEIVNWTNEEGARFAPAMLSSGVFARIFTPEFTMGRTDPDGMRFDKALEAIGAAGEERCGAHPLAAYLELHIEQGPVLEAEHCTIGIVTGVQGMRWYEVTVTGRDSHAGTTPMSMRADALQAAARLMASVQDIALNRPPHAVGTVGMVSVRPNSRNTIPGEVCFSVDFRDPNDEVVSAMENSFRDRAGALARAHDVNIGIREIWDSPAVHFDQRLIDAVSHAARSAHLPAREITSGAGHDAAYLARIVPTTMIFVPCAGGISHNESESATRDDIAAGATVLLHTLLQADRQLAPASRD</sequence>
<dbReference type="SUPFAM" id="SSF53187">
    <property type="entry name" value="Zn-dependent exopeptidases"/>
    <property type="match status" value="1"/>
</dbReference>
<proteinExistence type="inferred from homology"/>
<dbReference type="Pfam" id="PF07687">
    <property type="entry name" value="M20_dimer"/>
    <property type="match status" value="1"/>
</dbReference>
<dbReference type="SUPFAM" id="SSF55031">
    <property type="entry name" value="Bacterial exopeptidase dimerisation domain"/>
    <property type="match status" value="1"/>
</dbReference>
<accession>A0ABT1CFM6</accession>
<evidence type="ECO:0000313" key="5">
    <source>
        <dbReference type="Proteomes" id="UP001523401"/>
    </source>
</evidence>
<evidence type="ECO:0000256" key="1">
    <source>
        <dbReference type="ARBA" id="ARBA00006153"/>
    </source>
</evidence>
<keyword evidence="2" id="KW-0378">Hydrolase</keyword>
<dbReference type="NCBIfam" id="NF009527">
    <property type="entry name" value="PRK12891.1"/>
    <property type="match status" value="1"/>
</dbReference>
<dbReference type="InterPro" id="IPR002933">
    <property type="entry name" value="Peptidase_M20"/>
</dbReference>
<dbReference type="Proteomes" id="UP001523401">
    <property type="component" value="Unassembled WGS sequence"/>
</dbReference>
<protein>
    <submittedName>
        <fullName evidence="4">M20 family metallo-hydrolase</fullName>
    </submittedName>
</protein>
<reference evidence="4 5" key="1">
    <citation type="submission" date="2022-06" db="EMBL/GenBank/DDBJ databases">
        <title>Whole-genome of Asaia lannensis strain LMG 27011T.</title>
        <authorList>
            <person name="Sombolestani A."/>
        </authorList>
    </citation>
    <scope>NUCLEOTIDE SEQUENCE [LARGE SCALE GENOMIC DNA]</scope>
    <source>
        <strain evidence="4 5">NBRC 102526</strain>
    </source>
</reference>
<dbReference type="CDD" id="cd03884">
    <property type="entry name" value="M20_bAS"/>
    <property type="match status" value="1"/>
</dbReference>
<dbReference type="NCBIfam" id="TIGR01879">
    <property type="entry name" value="hydantase"/>
    <property type="match status" value="1"/>
</dbReference>
<evidence type="ECO:0000256" key="2">
    <source>
        <dbReference type="ARBA" id="ARBA00022801"/>
    </source>
</evidence>
<name>A0ABT1CFM6_9PROT</name>
<dbReference type="NCBIfam" id="NF006769">
    <property type="entry name" value="PRK09290.1-3"/>
    <property type="match status" value="1"/>
</dbReference>
<evidence type="ECO:0000259" key="3">
    <source>
        <dbReference type="Pfam" id="PF07687"/>
    </source>
</evidence>
<keyword evidence="5" id="KW-1185">Reference proteome</keyword>
<dbReference type="PANTHER" id="PTHR32494">
    <property type="entry name" value="ALLANTOATE DEIMINASE-RELATED"/>
    <property type="match status" value="1"/>
</dbReference>
<dbReference type="InterPro" id="IPR011650">
    <property type="entry name" value="Peptidase_M20_dimer"/>
</dbReference>
<evidence type="ECO:0000313" key="4">
    <source>
        <dbReference type="EMBL" id="MCO6159013.1"/>
    </source>
</evidence>
<gene>
    <name evidence="4" type="ORF">NF685_03090</name>
</gene>
<dbReference type="NCBIfam" id="NF006771">
    <property type="entry name" value="PRK09290.1-5"/>
    <property type="match status" value="1"/>
</dbReference>
<comment type="similarity">
    <text evidence="1">Belongs to the peptidase M20 family.</text>
</comment>
<dbReference type="Gene3D" id="3.40.630.10">
    <property type="entry name" value="Zn peptidases"/>
    <property type="match status" value="1"/>
</dbReference>
<comment type="caution">
    <text evidence="4">The sequence shown here is derived from an EMBL/GenBank/DDBJ whole genome shotgun (WGS) entry which is preliminary data.</text>
</comment>
<dbReference type="RefSeq" id="WP_252848558.1">
    <property type="nucleotide sequence ID" value="NZ_BAPW01000012.1"/>
</dbReference>
<dbReference type="InterPro" id="IPR036264">
    <property type="entry name" value="Bact_exopeptidase_dim_dom"/>
</dbReference>
<organism evidence="4 5">
    <name type="scientific">Asaia lannensis NBRC 102526</name>
    <dbReference type="NCBI Taxonomy" id="1307926"/>
    <lineage>
        <taxon>Bacteria</taxon>
        <taxon>Pseudomonadati</taxon>
        <taxon>Pseudomonadota</taxon>
        <taxon>Alphaproteobacteria</taxon>
        <taxon>Acetobacterales</taxon>
        <taxon>Acetobacteraceae</taxon>
        <taxon>Asaia</taxon>
    </lineage>
</organism>
<dbReference type="Gene3D" id="3.30.70.360">
    <property type="match status" value="1"/>
</dbReference>
<dbReference type="InterPro" id="IPR010158">
    <property type="entry name" value="Amidase_Cbmase"/>
</dbReference>
<dbReference type="Pfam" id="PF01546">
    <property type="entry name" value="Peptidase_M20"/>
    <property type="match status" value="1"/>
</dbReference>
<dbReference type="PIRSF" id="PIRSF001235">
    <property type="entry name" value="Amidase_carbamoylase"/>
    <property type="match status" value="1"/>
</dbReference>
<dbReference type="PANTHER" id="PTHR32494:SF5">
    <property type="entry name" value="ALLANTOATE AMIDOHYDROLASE"/>
    <property type="match status" value="1"/>
</dbReference>